<name>A0A6I5RN12_9PSED</name>
<dbReference type="AlphaFoldDB" id="A0A6I5RN12"/>
<comment type="caution">
    <text evidence="1">The sequence shown here is derived from an EMBL/GenBank/DDBJ whole genome shotgun (WGS) entry which is preliminary data.</text>
</comment>
<evidence type="ECO:0008006" key="3">
    <source>
        <dbReference type="Google" id="ProtNLM"/>
    </source>
</evidence>
<gene>
    <name evidence="1" type="ORF">G3O07_06800</name>
</gene>
<accession>A0A6I5RN12</accession>
<protein>
    <recommendedName>
        <fullName evidence="3">Zinc-ribbon domain-containing protein</fullName>
    </recommendedName>
</protein>
<evidence type="ECO:0000313" key="2">
    <source>
        <dbReference type="Proteomes" id="UP000471751"/>
    </source>
</evidence>
<sequence>MAEDRDRRLLAKARCAGVECLEPAWLGITAMHRFRCPKGHEWSRKGSHVLRSANCPACGHEKHSLRMRRKDGLLKLQQVAAAHGGVCLAEVYVGGQQPYAFRCAEGHVWASLGNEVLRRTWCPECARLRKVAEYRLKDGLQRLQRKAAERGGVCLADRYEGSAARYLMRCAKGHEWRATGKRLLRGTWCTVCVHDAKRLSIRDAQREAQARGGQCLSTTYVNNSTKLHWVCDRGHSWHAPLATIRARHWCPECAYMSRISSRRSRAMSRYIEASTSVADDWLFASSPDPVMLAVTGERSAEP</sequence>
<dbReference type="Proteomes" id="UP000471751">
    <property type="component" value="Unassembled WGS sequence"/>
</dbReference>
<reference evidence="1 2" key="1">
    <citation type="submission" date="2020-02" db="EMBL/GenBank/DDBJ databases">
        <title>Broccoli isolated Pseudomonas sp.</title>
        <authorList>
            <person name="Fujikawa T."/>
            <person name="Sawada H."/>
        </authorList>
    </citation>
    <scope>NUCLEOTIDE SEQUENCE [LARGE SCALE GENOMIC DNA]</scope>
    <source>
        <strain evidence="1 2">JCM 32154</strain>
    </source>
</reference>
<organism evidence="1 2">
    <name type="scientific">Pseudomonas laurentiana</name>
    <dbReference type="NCBI Taxonomy" id="2364649"/>
    <lineage>
        <taxon>Bacteria</taxon>
        <taxon>Pseudomonadati</taxon>
        <taxon>Pseudomonadota</taxon>
        <taxon>Gammaproteobacteria</taxon>
        <taxon>Pseudomonadales</taxon>
        <taxon>Pseudomonadaceae</taxon>
        <taxon>Pseudomonas</taxon>
    </lineage>
</organism>
<dbReference type="EMBL" id="JAAHBT010000056">
    <property type="protein sequence ID" value="NES09502.1"/>
    <property type="molecule type" value="Genomic_DNA"/>
</dbReference>
<dbReference type="RefSeq" id="WP_163934005.1">
    <property type="nucleotide sequence ID" value="NZ_BMQU01000043.1"/>
</dbReference>
<proteinExistence type="predicted"/>
<evidence type="ECO:0000313" key="1">
    <source>
        <dbReference type="EMBL" id="NES09502.1"/>
    </source>
</evidence>
<keyword evidence="2" id="KW-1185">Reference proteome</keyword>